<proteinExistence type="predicted"/>
<sequence length="95" mass="10729">MDTFADLMAMLTQKNLQVGIQALQQGRVRAPVVEYITQLAMKFVRLEPPVFTGTDPTANPQDFLEEVEKATTLLGVKDYWVVRLATYQLKDIADL</sequence>
<name>A0A1J6IUL0_NICAT</name>
<organism evidence="1 2">
    <name type="scientific">Nicotiana attenuata</name>
    <name type="common">Coyote tobacco</name>
    <dbReference type="NCBI Taxonomy" id="49451"/>
    <lineage>
        <taxon>Eukaryota</taxon>
        <taxon>Viridiplantae</taxon>
        <taxon>Streptophyta</taxon>
        <taxon>Embryophyta</taxon>
        <taxon>Tracheophyta</taxon>
        <taxon>Spermatophyta</taxon>
        <taxon>Magnoliopsida</taxon>
        <taxon>eudicotyledons</taxon>
        <taxon>Gunneridae</taxon>
        <taxon>Pentapetalae</taxon>
        <taxon>asterids</taxon>
        <taxon>lamiids</taxon>
        <taxon>Solanales</taxon>
        <taxon>Solanaceae</taxon>
        <taxon>Nicotianoideae</taxon>
        <taxon>Nicotianeae</taxon>
        <taxon>Nicotiana</taxon>
    </lineage>
</organism>
<dbReference type="AlphaFoldDB" id="A0A1J6IUL0"/>
<evidence type="ECO:0000313" key="2">
    <source>
        <dbReference type="Proteomes" id="UP000187609"/>
    </source>
</evidence>
<reference evidence="1" key="1">
    <citation type="submission" date="2016-11" db="EMBL/GenBank/DDBJ databases">
        <title>The genome of Nicotiana attenuata.</title>
        <authorList>
            <person name="Xu S."/>
            <person name="Brockmoeller T."/>
            <person name="Gaquerel E."/>
            <person name="Navarro A."/>
            <person name="Kuhl H."/>
            <person name="Gase K."/>
            <person name="Ling Z."/>
            <person name="Zhou W."/>
            <person name="Kreitzer C."/>
            <person name="Stanke M."/>
            <person name="Tang H."/>
            <person name="Lyons E."/>
            <person name="Pandey P."/>
            <person name="Pandey S.P."/>
            <person name="Timmermann B."/>
            <person name="Baldwin I.T."/>
        </authorList>
    </citation>
    <scope>NUCLEOTIDE SEQUENCE [LARGE SCALE GENOMIC DNA]</scope>
    <source>
        <strain evidence="1">UT</strain>
    </source>
</reference>
<evidence type="ECO:0000313" key="1">
    <source>
        <dbReference type="EMBL" id="OIT02483.1"/>
    </source>
</evidence>
<keyword evidence="2" id="KW-1185">Reference proteome</keyword>
<dbReference type="EMBL" id="MJEQ01037188">
    <property type="protein sequence ID" value="OIT02483.1"/>
    <property type="molecule type" value="Genomic_DNA"/>
</dbReference>
<comment type="caution">
    <text evidence="1">The sequence shown here is derived from an EMBL/GenBank/DDBJ whole genome shotgun (WGS) entry which is preliminary data.</text>
</comment>
<gene>
    <name evidence="1" type="ORF">A4A49_56550</name>
</gene>
<dbReference type="Gramene" id="OIT02483">
    <property type="protein sequence ID" value="OIT02483"/>
    <property type="gene ID" value="A4A49_56550"/>
</dbReference>
<accession>A0A1J6IUL0</accession>
<dbReference type="Proteomes" id="UP000187609">
    <property type="component" value="Unassembled WGS sequence"/>
</dbReference>
<protein>
    <submittedName>
        <fullName evidence="1">Uncharacterized protein</fullName>
    </submittedName>
</protein>